<reference evidence="2" key="1">
    <citation type="submission" date="2006-12" db="EMBL/GenBank/DDBJ databases">
        <title>Complete sequence of chromosome of Mycobacterium sp. KMS.</title>
        <authorList>
            <consortium name="US DOE Joint Genome Institute"/>
            <person name="Copeland A."/>
            <person name="Lucas S."/>
            <person name="Lapidus A."/>
            <person name="Barry K."/>
            <person name="Detter J.C."/>
            <person name="Glavina del Rio T."/>
            <person name="Hammon N."/>
            <person name="Israni S."/>
            <person name="Dalin E."/>
            <person name="Tice H."/>
            <person name="Pitluck S."/>
            <person name="Kiss H."/>
            <person name="Brettin T."/>
            <person name="Bruce D."/>
            <person name="Han C."/>
            <person name="Tapia R."/>
            <person name="Gilna P."/>
            <person name="Schmutz J."/>
            <person name="Larimer F."/>
            <person name="Land M."/>
            <person name="Hauser L."/>
            <person name="Kyrpides N."/>
            <person name="Mikhailova N."/>
            <person name="Miller C.D."/>
            <person name="Richardson P."/>
        </authorList>
    </citation>
    <scope>NUCLEOTIDE SEQUENCE [LARGE SCALE GENOMIC DNA]</scope>
    <source>
        <strain evidence="2">KMS</strain>
    </source>
</reference>
<dbReference type="EMBL" id="CP000518">
    <property type="protein sequence ID" value="ABL92781.1"/>
    <property type="molecule type" value="Genomic_DNA"/>
</dbReference>
<evidence type="ECO:0000256" key="1">
    <source>
        <dbReference type="SAM" id="MobiDB-lite"/>
    </source>
</evidence>
<proteinExistence type="predicted"/>
<organism evidence="2">
    <name type="scientific">Mycobacterium sp. (strain KMS)</name>
    <dbReference type="NCBI Taxonomy" id="189918"/>
    <lineage>
        <taxon>Bacteria</taxon>
        <taxon>Bacillati</taxon>
        <taxon>Actinomycetota</taxon>
        <taxon>Actinomycetes</taxon>
        <taxon>Mycobacteriales</taxon>
        <taxon>Mycobacteriaceae</taxon>
        <taxon>Mycobacterium</taxon>
    </lineage>
</organism>
<dbReference type="AlphaFoldDB" id="A1UIX3"/>
<sequence length="98" mass="10727">MCWRCRQLIAPGEPWDLGHADVPGAKRRGVYAGPEHRDCSRAAGGWKRHGITDAPPPAHRRGSAPRAKALSFFDTTPKPVEPQRPNATPKSIEGQHDS</sequence>
<protein>
    <submittedName>
        <fullName evidence="2">Uncharacterized protein</fullName>
    </submittedName>
</protein>
<dbReference type="OrthoDB" id="3405006at2"/>
<dbReference type="KEGG" id="mkm:Mkms_3587"/>
<name>A1UIX3_MYCSK</name>
<feature type="region of interest" description="Disordered" evidence="1">
    <location>
        <begin position="28"/>
        <end position="98"/>
    </location>
</feature>
<accession>A1UIX3</accession>
<dbReference type="HOGENOM" id="CLU_2330759_0_0_11"/>
<gene>
    <name evidence="2" type="ordered locus">Mkms_3587</name>
</gene>
<evidence type="ECO:0000313" key="2">
    <source>
        <dbReference type="EMBL" id="ABL92781.1"/>
    </source>
</evidence>